<evidence type="ECO:0000313" key="4">
    <source>
        <dbReference type="EMBL" id="KAK9059665.1"/>
    </source>
</evidence>
<dbReference type="Gene3D" id="1.20.140.40">
    <property type="entry name" value="Invertase/pectin methylesterase inhibitor family protein"/>
    <property type="match status" value="1"/>
</dbReference>
<feature type="chain" id="PRO_5042904977" description="Pectinesterase inhibitor domain-containing protein" evidence="2">
    <location>
        <begin position="21"/>
        <end position="193"/>
    </location>
</feature>
<comment type="caution">
    <text evidence="4">The sequence shown here is derived from an EMBL/GenBank/DDBJ whole genome shotgun (WGS) entry which is preliminary data.</text>
</comment>
<accession>A0AAP0CMU8</accession>
<dbReference type="InterPro" id="IPR035513">
    <property type="entry name" value="Invertase/methylesterase_inhib"/>
</dbReference>
<dbReference type="InterPro" id="IPR006501">
    <property type="entry name" value="Pectinesterase_inhib_dom"/>
</dbReference>
<keyword evidence="5" id="KW-1185">Reference proteome</keyword>
<feature type="signal peptide" evidence="2">
    <location>
        <begin position="1"/>
        <end position="20"/>
    </location>
</feature>
<feature type="domain" description="Pectinesterase inhibitor" evidence="3">
    <location>
        <begin position="30"/>
        <end position="187"/>
    </location>
</feature>
<evidence type="ECO:0000256" key="1">
    <source>
        <dbReference type="ARBA" id="ARBA00022729"/>
    </source>
</evidence>
<reference evidence="4 5" key="1">
    <citation type="submission" date="2024-04" db="EMBL/GenBank/DDBJ databases">
        <title>The reference genome of an endangered Asteraceae, Deinandra increscens subsp. villosa, native to the Central Coast of California.</title>
        <authorList>
            <person name="Guilliams M."/>
            <person name="Hasenstab-Lehman K."/>
            <person name="Meyer R."/>
            <person name="Mcevoy S."/>
        </authorList>
    </citation>
    <scope>NUCLEOTIDE SEQUENCE [LARGE SCALE GENOMIC DNA]</scope>
    <source>
        <tissue evidence="4">Leaf</tissue>
    </source>
</reference>
<dbReference type="CDD" id="cd15798">
    <property type="entry name" value="PMEI-like_3"/>
    <property type="match status" value="1"/>
</dbReference>
<protein>
    <recommendedName>
        <fullName evidence="3">Pectinesterase inhibitor domain-containing protein</fullName>
    </recommendedName>
</protein>
<dbReference type="AlphaFoldDB" id="A0AAP0CMU8"/>
<dbReference type="SUPFAM" id="SSF101148">
    <property type="entry name" value="Plant invertase/pectin methylesterase inhibitor"/>
    <property type="match status" value="1"/>
</dbReference>
<evidence type="ECO:0000256" key="2">
    <source>
        <dbReference type="SAM" id="SignalP"/>
    </source>
</evidence>
<dbReference type="Proteomes" id="UP001408789">
    <property type="component" value="Unassembled WGS sequence"/>
</dbReference>
<dbReference type="NCBIfam" id="TIGR01614">
    <property type="entry name" value="PME_inhib"/>
    <property type="match status" value="1"/>
</dbReference>
<keyword evidence="1 2" id="KW-0732">Signal</keyword>
<sequence>MDQISFLSLFFFTFIAIATAVTPSSSTTTVYKNFVKTSCNATTYPSACLNSLLPYATSVKSNPLRLVKQALSATLKSASTTSSTISKLAKAKSITKGDAAVLKDCIGDLQDSIGEIKDSLTAISSLESSKSKKFVISNAETWTSAAISDEYSCTDGISDEKMSPAVMKKIKSSIVTTARLSSNALYLINHLNV</sequence>
<dbReference type="GO" id="GO:0004857">
    <property type="term" value="F:enzyme inhibitor activity"/>
    <property type="evidence" value="ECO:0007669"/>
    <property type="project" value="InterPro"/>
</dbReference>
<organism evidence="4 5">
    <name type="scientific">Deinandra increscens subsp. villosa</name>
    <dbReference type="NCBI Taxonomy" id="3103831"/>
    <lineage>
        <taxon>Eukaryota</taxon>
        <taxon>Viridiplantae</taxon>
        <taxon>Streptophyta</taxon>
        <taxon>Embryophyta</taxon>
        <taxon>Tracheophyta</taxon>
        <taxon>Spermatophyta</taxon>
        <taxon>Magnoliopsida</taxon>
        <taxon>eudicotyledons</taxon>
        <taxon>Gunneridae</taxon>
        <taxon>Pentapetalae</taxon>
        <taxon>asterids</taxon>
        <taxon>campanulids</taxon>
        <taxon>Asterales</taxon>
        <taxon>Asteraceae</taxon>
        <taxon>Asteroideae</taxon>
        <taxon>Heliantheae alliance</taxon>
        <taxon>Madieae</taxon>
        <taxon>Madiinae</taxon>
        <taxon>Deinandra</taxon>
    </lineage>
</organism>
<evidence type="ECO:0000313" key="5">
    <source>
        <dbReference type="Proteomes" id="UP001408789"/>
    </source>
</evidence>
<dbReference type="Pfam" id="PF04043">
    <property type="entry name" value="PMEI"/>
    <property type="match status" value="1"/>
</dbReference>
<evidence type="ECO:0000259" key="3">
    <source>
        <dbReference type="SMART" id="SM00856"/>
    </source>
</evidence>
<dbReference type="SMART" id="SM00856">
    <property type="entry name" value="PMEI"/>
    <property type="match status" value="1"/>
</dbReference>
<proteinExistence type="predicted"/>
<name>A0AAP0CMU8_9ASTR</name>
<dbReference type="InterPro" id="IPR051955">
    <property type="entry name" value="PME_Inhibitor"/>
</dbReference>
<dbReference type="PANTHER" id="PTHR31080:SF15">
    <property type="entry name" value="INVERTASE"/>
    <property type="match status" value="1"/>
</dbReference>
<dbReference type="PANTHER" id="PTHR31080">
    <property type="entry name" value="PECTINESTERASE INHIBITOR-LIKE"/>
    <property type="match status" value="1"/>
</dbReference>
<dbReference type="EMBL" id="JBCNJP010000020">
    <property type="protein sequence ID" value="KAK9059665.1"/>
    <property type="molecule type" value="Genomic_DNA"/>
</dbReference>
<gene>
    <name evidence="4" type="ORF">SSX86_020369</name>
</gene>